<dbReference type="GO" id="GO:0016887">
    <property type="term" value="F:ATP hydrolysis activity"/>
    <property type="evidence" value="ECO:0007669"/>
    <property type="project" value="InterPro"/>
</dbReference>
<feature type="region of interest" description="Disordered" evidence="12">
    <location>
        <begin position="198"/>
        <end position="317"/>
    </location>
</feature>
<evidence type="ECO:0000313" key="15">
    <source>
        <dbReference type="Proteomes" id="UP000030742"/>
    </source>
</evidence>
<dbReference type="InterPro" id="IPR003959">
    <property type="entry name" value="ATPase_AAA_core"/>
</dbReference>
<name>U4UQB9_DENPD</name>
<dbReference type="GO" id="GO:0046872">
    <property type="term" value="F:metal ion binding"/>
    <property type="evidence" value="ECO:0007669"/>
    <property type="project" value="UniProtKB-KW"/>
</dbReference>
<dbReference type="CDD" id="cd18139">
    <property type="entry name" value="HLD_clamp_RarA"/>
    <property type="match status" value="1"/>
</dbReference>
<evidence type="ECO:0000256" key="8">
    <source>
        <dbReference type="ARBA" id="ARBA00022842"/>
    </source>
</evidence>
<dbReference type="AlphaFoldDB" id="U4UQB9"/>
<evidence type="ECO:0000256" key="2">
    <source>
        <dbReference type="ARBA" id="ARBA00008398"/>
    </source>
</evidence>
<dbReference type="SMART" id="SM00382">
    <property type="entry name" value="AAA"/>
    <property type="match status" value="1"/>
</dbReference>
<feature type="compositionally biased region" description="Polar residues" evidence="12">
    <location>
        <begin position="279"/>
        <end position="298"/>
    </location>
</feature>
<keyword evidence="9 11" id="KW-0238">DNA-binding</keyword>
<dbReference type="STRING" id="77166.U4UQB9"/>
<dbReference type="Pfam" id="PF17872">
    <property type="entry name" value="AAA_lid_10"/>
    <property type="match status" value="1"/>
</dbReference>
<dbReference type="GO" id="GO:0005664">
    <property type="term" value="C:nuclear origin of replication recognition complex"/>
    <property type="evidence" value="ECO:0007669"/>
    <property type="project" value="TreeGrafter"/>
</dbReference>
<dbReference type="FunFam" id="3.40.50.300:FF:000199">
    <property type="entry name" value="Origin recognition complex subunit 1"/>
    <property type="match status" value="1"/>
</dbReference>
<evidence type="ECO:0000256" key="10">
    <source>
        <dbReference type="ARBA" id="ARBA00023242"/>
    </source>
</evidence>
<feature type="domain" description="AAA+ ATPase" evidence="13">
    <location>
        <begin position="365"/>
        <end position="512"/>
    </location>
</feature>
<evidence type="ECO:0000256" key="12">
    <source>
        <dbReference type="SAM" id="MobiDB-lite"/>
    </source>
</evidence>
<dbReference type="GO" id="GO:0005524">
    <property type="term" value="F:ATP binding"/>
    <property type="evidence" value="ECO:0007669"/>
    <property type="project" value="UniProtKB-KW"/>
</dbReference>
<dbReference type="OrthoDB" id="1926878at2759"/>
<feature type="region of interest" description="Disordered" evidence="12">
    <location>
        <begin position="88"/>
        <end position="110"/>
    </location>
</feature>
<proteinExistence type="inferred from homology"/>
<dbReference type="Pfam" id="PF00004">
    <property type="entry name" value="AAA"/>
    <property type="match status" value="1"/>
</dbReference>
<evidence type="ECO:0000256" key="4">
    <source>
        <dbReference type="ARBA" id="ARBA00022705"/>
    </source>
</evidence>
<evidence type="ECO:0000256" key="5">
    <source>
        <dbReference type="ARBA" id="ARBA00022723"/>
    </source>
</evidence>
<evidence type="ECO:0000256" key="6">
    <source>
        <dbReference type="ARBA" id="ARBA00022741"/>
    </source>
</evidence>
<comment type="function">
    <text evidence="11">Component of the origin recognition complex (ORC) that binds origins of replication. DNA-binding is ATP-dependent, however specific DNA sequences that define origins of replication have not been identified so far. ORC is required to assemble the pre-replication complex necessary to initiate DNA replication.</text>
</comment>
<keyword evidence="7 11" id="KW-0067">ATP-binding</keyword>
<dbReference type="InterPro" id="IPR015163">
    <property type="entry name" value="Cdc6_C"/>
</dbReference>
<dbReference type="PANTHER" id="PTHR10763">
    <property type="entry name" value="CELL DIVISION CONTROL PROTEIN 6-RELATED"/>
    <property type="match status" value="1"/>
</dbReference>
<comment type="similarity">
    <text evidence="2 11">Belongs to the ORC1 family.</text>
</comment>
<evidence type="ECO:0000256" key="9">
    <source>
        <dbReference type="ARBA" id="ARBA00023125"/>
    </source>
</evidence>
<evidence type="ECO:0000256" key="11">
    <source>
        <dbReference type="RuleBase" id="RU365058"/>
    </source>
</evidence>
<evidence type="ECO:0000256" key="7">
    <source>
        <dbReference type="ARBA" id="ARBA00022840"/>
    </source>
</evidence>
<reference evidence="14 15" key="1">
    <citation type="journal article" date="2013" name="Genome Biol.">
        <title>Draft genome of the mountain pine beetle, Dendroctonus ponderosae Hopkins, a major forest pest.</title>
        <authorList>
            <person name="Keeling C.I."/>
            <person name="Yuen M.M."/>
            <person name="Liao N.Y."/>
            <person name="Docking T.R."/>
            <person name="Chan S.K."/>
            <person name="Taylor G.A."/>
            <person name="Palmquist D.L."/>
            <person name="Jackman S.D."/>
            <person name="Nguyen A."/>
            <person name="Li M."/>
            <person name="Henderson H."/>
            <person name="Janes J.K."/>
            <person name="Zhao Y."/>
            <person name="Pandoh P."/>
            <person name="Moore R."/>
            <person name="Sperling F.A."/>
            <person name="Huber D.P."/>
            <person name="Birol I."/>
            <person name="Jones S.J."/>
            <person name="Bohlmann J."/>
        </authorList>
    </citation>
    <scope>NUCLEOTIDE SEQUENCE</scope>
</reference>
<evidence type="ECO:0000256" key="1">
    <source>
        <dbReference type="ARBA" id="ARBA00004123"/>
    </source>
</evidence>
<feature type="compositionally biased region" description="Polar residues" evidence="12">
    <location>
        <begin position="174"/>
        <end position="184"/>
    </location>
</feature>
<dbReference type="SUPFAM" id="SSF52540">
    <property type="entry name" value="P-loop containing nucleoside triphosphate hydrolases"/>
    <property type="match status" value="1"/>
</dbReference>
<comment type="subunit">
    <text evidence="11">ORC is composed of six subunits.</text>
</comment>
<dbReference type="InterPro" id="IPR027417">
    <property type="entry name" value="P-loop_NTPase"/>
</dbReference>
<dbReference type="CDD" id="cd00009">
    <property type="entry name" value="AAA"/>
    <property type="match status" value="1"/>
</dbReference>
<evidence type="ECO:0000259" key="13">
    <source>
        <dbReference type="SMART" id="SM00382"/>
    </source>
</evidence>
<dbReference type="EMBL" id="KI210433">
    <property type="protein sequence ID" value="ERL96264.1"/>
    <property type="molecule type" value="Genomic_DNA"/>
</dbReference>
<evidence type="ECO:0000256" key="3">
    <source>
        <dbReference type="ARBA" id="ARBA00019081"/>
    </source>
</evidence>
<dbReference type="InterPro" id="IPR050311">
    <property type="entry name" value="ORC1/CDC6"/>
</dbReference>
<gene>
    <name evidence="14" type="ORF">D910_01676</name>
</gene>
<accession>U4UQB9</accession>
<dbReference type="FunFam" id="1.10.8.60:FF:000062">
    <property type="entry name" value="Origin recognition complex subunit 1"/>
    <property type="match status" value="1"/>
</dbReference>
<keyword evidence="4 11" id="KW-0235">DNA replication</keyword>
<dbReference type="Gene3D" id="3.40.50.300">
    <property type="entry name" value="P-loop containing nucleotide triphosphate hydrolases"/>
    <property type="match status" value="1"/>
</dbReference>
<dbReference type="GO" id="GO:0033314">
    <property type="term" value="P:mitotic DNA replication checkpoint signaling"/>
    <property type="evidence" value="ECO:0007669"/>
    <property type="project" value="TreeGrafter"/>
</dbReference>
<feature type="compositionally biased region" description="Basic residues" evidence="12">
    <location>
        <begin position="212"/>
        <end position="226"/>
    </location>
</feature>
<keyword evidence="6 11" id="KW-0547">Nucleotide-binding</keyword>
<keyword evidence="8" id="KW-0460">Magnesium</keyword>
<dbReference type="Proteomes" id="UP000030742">
    <property type="component" value="Unassembled WGS sequence"/>
</dbReference>
<dbReference type="Pfam" id="PF09079">
    <property type="entry name" value="WHD_Cdc6"/>
    <property type="match status" value="1"/>
</dbReference>
<organism evidence="14 15">
    <name type="scientific">Dendroctonus ponderosae</name>
    <name type="common">Mountain pine beetle</name>
    <dbReference type="NCBI Taxonomy" id="77166"/>
    <lineage>
        <taxon>Eukaryota</taxon>
        <taxon>Metazoa</taxon>
        <taxon>Ecdysozoa</taxon>
        <taxon>Arthropoda</taxon>
        <taxon>Hexapoda</taxon>
        <taxon>Insecta</taxon>
        <taxon>Pterygota</taxon>
        <taxon>Neoptera</taxon>
        <taxon>Endopterygota</taxon>
        <taxon>Coleoptera</taxon>
        <taxon>Polyphaga</taxon>
        <taxon>Cucujiformia</taxon>
        <taxon>Curculionidae</taxon>
        <taxon>Scolytinae</taxon>
        <taxon>Dendroctonus</taxon>
    </lineage>
</organism>
<dbReference type="Gene3D" id="1.10.8.60">
    <property type="match status" value="1"/>
</dbReference>
<protein>
    <recommendedName>
        <fullName evidence="3 11">Origin recognition complex subunit 1</fullName>
    </recommendedName>
</protein>
<dbReference type="InterPro" id="IPR003593">
    <property type="entry name" value="AAA+_ATPase"/>
</dbReference>
<dbReference type="PANTHER" id="PTHR10763:SF23">
    <property type="entry name" value="ORIGIN RECOGNITION COMPLEX SUBUNIT 1"/>
    <property type="match status" value="1"/>
</dbReference>
<keyword evidence="10 11" id="KW-0539">Nucleus</keyword>
<sequence length="692" mass="78092">MSEDVSCQSPQNRVLNYSIVSSDEEENRLVLKLKVSERHKVPVVVLQRLENVGQYQVSLRTSRRQRKVKQFEEYELDMAAVTNVNTVSPRKRLRPRKPESEMGSPPKVRRSLRTSKKIVNLDFYMDELCESITDSVSLKTPVKKSTRPTRQARPQSPMDVDENDVVLSGKRVSRTPQRYSNATPRSVRVNLDESFRRSVLKSRHMSENVRNTPRRTARTPAKKSHVQKLFSEDEEIEVVNSPKRNLRAKSNSISSDQSSESDESLSNTTPKKTGRTPGNRKQSGSTPKSVQKTPSTSKGRLKMLRDGTITPSMQPRKSCIPECTTPLMKARTQLHVSYVPASLPCREKEYLDVYKFLRGKIDDGCGGCMYISGVPGTGKTATVTSVIDSLSKDKTVGKFSFVSINGMRLTEPKQSYVEIWKQLTGKTVAWAQACSLLEERFTKVKKLHPVVMLVDELDILCTKRQDVVYNLLDWPTKSKDPLIVITIANTMDLPERLLMSRVTSRLGLTRLTFQAYTHKQLMEIVTRRLTGTDSFDRDAIQLVARKVASVSGDARRALDICRRAAEIAERDGNEQQVSIQQINDALTAMITQPQVTAIKRSSRLQKLLLQAIVAEVERTGVEETTFVDVFKVLASCCALDGFKMVSSTIAQRALSRLGECKLVITDQKCNNIYQRIILNVSVHDVYFALKKQ</sequence>
<keyword evidence="5" id="KW-0479">Metal-binding</keyword>
<dbReference type="GO" id="GO:0006270">
    <property type="term" value="P:DNA replication initiation"/>
    <property type="evidence" value="ECO:0007669"/>
    <property type="project" value="TreeGrafter"/>
</dbReference>
<evidence type="ECO:0000313" key="14">
    <source>
        <dbReference type="EMBL" id="ERL96264.1"/>
    </source>
</evidence>
<comment type="subcellular location">
    <subcellularLocation>
        <location evidence="1 11">Nucleus</location>
    </subcellularLocation>
</comment>
<dbReference type="GO" id="GO:0003688">
    <property type="term" value="F:DNA replication origin binding"/>
    <property type="evidence" value="ECO:0007669"/>
    <property type="project" value="TreeGrafter"/>
</dbReference>
<dbReference type="InterPro" id="IPR041083">
    <property type="entry name" value="AAA_lid_10"/>
</dbReference>
<feature type="region of interest" description="Disordered" evidence="12">
    <location>
        <begin position="138"/>
        <end position="185"/>
    </location>
</feature>